<evidence type="ECO:0000256" key="2">
    <source>
        <dbReference type="ARBA" id="ARBA00009387"/>
    </source>
</evidence>
<comment type="similarity">
    <text evidence="2">Belongs to the virb1 family.</text>
</comment>
<feature type="chain" id="PRO_5015122969" evidence="4">
    <location>
        <begin position="23"/>
        <end position="294"/>
    </location>
</feature>
<feature type="signal peptide" evidence="4">
    <location>
        <begin position="1"/>
        <end position="22"/>
    </location>
</feature>
<evidence type="ECO:0000313" key="7">
    <source>
        <dbReference type="Proteomes" id="UP000241229"/>
    </source>
</evidence>
<dbReference type="Gene3D" id="1.10.530.10">
    <property type="match status" value="1"/>
</dbReference>
<evidence type="ECO:0000256" key="4">
    <source>
        <dbReference type="SAM" id="SignalP"/>
    </source>
</evidence>
<evidence type="ECO:0000256" key="1">
    <source>
        <dbReference type="ARBA" id="ARBA00007734"/>
    </source>
</evidence>
<keyword evidence="7" id="KW-1185">Reference proteome</keyword>
<organism evidence="6 7">
    <name type="scientific">Kumtagia ephedrae</name>
    <dbReference type="NCBI Taxonomy" id="2116701"/>
    <lineage>
        <taxon>Bacteria</taxon>
        <taxon>Pseudomonadati</taxon>
        <taxon>Pseudomonadota</taxon>
        <taxon>Alphaproteobacteria</taxon>
        <taxon>Hyphomicrobiales</taxon>
        <taxon>Phyllobacteriaceae</taxon>
        <taxon>Kumtagia</taxon>
    </lineage>
</organism>
<evidence type="ECO:0000259" key="5">
    <source>
        <dbReference type="Pfam" id="PF01464"/>
    </source>
</evidence>
<dbReference type="PANTHER" id="PTHR37423">
    <property type="entry name" value="SOLUBLE LYTIC MUREIN TRANSGLYCOSYLASE-RELATED"/>
    <property type="match status" value="1"/>
</dbReference>
<name>A0A2P7SQV4_9HYPH</name>
<proteinExistence type="inferred from homology"/>
<dbReference type="PANTHER" id="PTHR37423:SF2">
    <property type="entry name" value="MEMBRANE-BOUND LYTIC MUREIN TRANSGLYCOSYLASE C"/>
    <property type="match status" value="1"/>
</dbReference>
<evidence type="ECO:0000256" key="3">
    <source>
        <dbReference type="SAM" id="MobiDB-lite"/>
    </source>
</evidence>
<reference evidence="6 7" key="1">
    <citation type="submission" date="2018-03" db="EMBL/GenBank/DDBJ databases">
        <title>The draft genome of Mesorhizobium sp. 6GN-30.</title>
        <authorList>
            <person name="Liu L."/>
            <person name="Li L."/>
            <person name="Wang T."/>
            <person name="Zhang X."/>
            <person name="Liang L."/>
        </authorList>
    </citation>
    <scope>NUCLEOTIDE SEQUENCE [LARGE SCALE GENOMIC DNA]</scope>
    <source>
        <strain evidence="6 7">6GN30</strain>
    </source>
</reference>
<dbReference type="SUPFAM" id="SSF53955">
    <property type="entry name" value="Lysozyme-like"/>
    <property type="match status" value="1"/>
</dbReference>
<comment type="caution">
    <text evidence="6">The sequence shown here is derived from an EMBL/GenBank/DDBJ whole genome shotgun (WGS) entry which is preliminary data.</text>
</comment>
<feature type="compositionally biased region" description="Low complexity" evidence="3">
    <location>
        <begin position="58"/>
        <end position="74"/>
    </location>
</feature>
<dbReference type="Pfam" id="PF01464">
    <property type="entry name" value="SLT"/>
    <property type="match status" value="1"/>
</dbReference>
<accession>A0A2P7SQV4</accession>
<protein>
    <submittedName>
        <fullName evidence="6">Lytic transglycosylase</fullName>
    </submittedName>
</protein>
<dbReference type="InterPro" id="IPR008258">
    <property type="entry name" value="Transglycosylase_SLT_dom_1"/>
</dbReference>
<dbReference type="InterPro" id="IPR023346">
    <property type="entry name" value="Lysozyme-like_dom_sf"/>
</dbReference>
<dbReference type="Proteomes" id="UP000241229">
    <property type="component" value="Unassembled WGS sequence"/>
</dbReference>
<dbReference type="EMBL" id="PXYK01000003">
    <property type="protein sequence ID" value="PSJ64872.1"/>
    <property type="molecule type" value="Genomic_DNA"/>
</dbReference>
<dbReference type="AlphaFoldDB" id="A0A2P7SQV4"/>
<gene>
    <name evidence="6" type="ORF">C7I84_04375</name>
</gene>
<feature type="region of interest" description="Disordered" evidence="3">
    <location>
        <begin position="41"/>
        <end position="74"/>
    </location>
</feature>
<evidence type="ECO:0000313" key="6">
    <source>
        <dbReference type="EMBL" id="PSJ64872.1"/>
    </source>
</evidence>
<sequence length="294" mass="30465">MKKPIFLTVALAAALTSFAANAAEFPNIPRTPLFSTQKAAATTEKAKPGAKTTRKSATKAAATPKAAPAKKPAIARTPLFTTKKTGTETTKAAGSAVKPNAKVAAKTLKAGKASNAKRKTARLDTRNAKRSAKVSRRKAKSGGITVTETTVEVKTASGYPVKPDTLSAAKSGRPYHAVIARYAAEYGVPVSLAHAVISVESNYQPNSTGSAGEVGLMQIKPATARGLGYSGSVAALYNPETNIRFGMKYLAMAHQLGGGTTCGTILKYNAGHGASRMNPVSKAYCGKVQRLLAS</sequence>
<comment type="similarity">
    <text evidence="1">Belongs to the transglycosylase Slt family.</text>
</comment>
<feature type="domain" description="Transglycosylase SLT" evidence="5">
    <location>
        <begin position="179"/>
        <end position="276"/>
    </location>
</feature>
<dbReference type="OrthoDB" id="9788661at2"/>
<keyword evidence="4" id="KW-0732">Signal</keyword>